<reference evidence="5 6" key="1">
    <citation type="journal article" date="2017" name="PLoS Biol.">
        <title>The sea cucumber genome provides insights into morphological evolution and visceral regeneration.</title>
        <authorList>
            <person name="Zhang X."/>
            <person name="Sun L."/>
            <person name="Yuan J."/>
            <person name="Sun Y."/>
            <person name="Gao Y."/>
            <person name="Zhang L."/>
            <person name="Li S."/>
            <person name="Dai H."/>
            <person name="Hamel J.F."/>
            <person name="Liu C."/>
            <person name="Yu Y."/>
            <person name="Liu S."/>
            <person name="Lin W."/>
            <person name="Guo K."/>
            <person name="Jin S."/>
            <person name="Xu P."/>
            <person name="Storey K.B."/>
            <person name="Huan P."/>
            <person name="Zhang T."/>
            <person name="Zhou Y."/>
            <person name="Zhang J."/>
            <person name="Lin C."/>
            <person name="Li X."/>
            <person name="Xing L."/>
            <person name="Huo D."/>
            <person name="Sun M."/>
            <person name="Wang L."/>
            <person name="Mercier A."/>
            <person name="Li F."/>
            <person name="Yang H."/>
            <person name="Xiang J."/>
        </authorList>
    </citation>
    <scope>NUCLEOTIDE SEQUENCE [LARGE SCALE GENOMIC DNA]</scope>
    <source>
        <strain evidence="5">Shaxun</strain>
        <tissue evidence="5">Muscle</tissue>
    </source>
</reference>
<dbReference type="GO" id="GO:0005634">
    <property type="term" value="C:nucleus"/>
    <property type="evidence" value="ECO:0007669"/>
    <property type="project" value="TreeGrafter"/>
</dbReference>
<feature type="compositionally biased region" description="Acidic residues" evidence="4">
    <location>
        <begin position="150"/>
        <end position="185"/>
    </location>
</feature>
<keyword evidence="6" id="KW-1185">Reference proteome</keyword>
<dbReference type="FunFam" id="3.80.10.10:FF:000131">
    <property type="entry name" value="acidic leucine-rich nuclear phosphoprotein 32-related protein-like"/>
    <property type="match status" value="1"/>
</dbReference>
<evidence type="ECO:0000313" key="6">
    <source>
        <dbReference type="Proteomes" id="UP000230750"/>
    </source>
</evidence>
<evidence type="ECO:0000313" key="5">
    <source>
        <dbReference type="EMBL" id="PIK45894.1"/>
    </source>
</evidence>
<organism evidence="5 6">
    <name type="scientific">Stichopus japonicus</name>
    <name type="common">Sea cucumber</name>
    <dbReference type="NCBI Taxonomy" id="307972"/>
    <lineage>
        <taxon>Eukaryota</taxon>
        <taxon>Metazoa</taxon>
        <taxon>Echinodermata</taxon>
        <taxon>Eleutherozoa</taxon>
        <taxon>Echinozoa</taxon>
        <taxon>Holothuroidea</taxon>
        <taxon>Aspidochirotacea</taxon>
        <taxon>Aspidochirotida</taxon>
        <taxon>Stichopodidae</taxon>
        <taxon>Apostichopus</taxon>
    </lineage>
</organism>
<dbReference type="EMBL" id="MRZV01000677">
    <property type="protein sequence ID" value="PIK45894.1"/>
    <property type="molecule type" value="Genomic_DNA"/>
</dbReference>
<dbReference type="PANTHER" id="PTHR11375">
    <property type="entry name" value="ACIDIC LEUCINE-RICH NUCLEAR PHOSPHOPROTEIN 32"/>
    <property type="match status" value="1"/>
</dbReference>
<dbReference type="InterPro" id="IPR032675">
    <property type="entry name" value="LRR_dom_sf"/>
</dbReference>
<evidence type="ECO:0008006" key="7">
    <source>
        <dbReference type="Google" id="ProtNLM"/>
    </source>
</evidence>
<dbReference type="STRING" id="307972.A0A2G8KD08"/>
<dbReference type="Pfam" id="PF14580">
    <property type="entry name" value="LRR_9"/>
    <property type="match status" value="1"/>
</dbReference>
<dbReference type="Proteomes" id="UP000230750">
    <property type="component" value="Unassembled WGS sequence"/>
</dbReference>
<dbReference type="InterPro" id="IPR001611">
    <property type="entry name" value="Leu-rich_rpt"/>
</dbReference>
<evidence type="ECO:0000256" key="2">
    <source>
        <dbReference type="ARBA" id="ARBA00022737"/>
    </source>
</evidence>
<dbReference type="Gene3D" id="3.80.10.10">
    <property type="entry name" value="Ribonuclease Inhibitor"/>
    <property type="match status" value="1"/>
</dbReference>
<dbReference type="SMART" id="SM00365">
    <property type="entry name" value="LRR_SD22"/>
    <property type="match status" value="3"/>
</dbReference>
<gene>
    <name evidence="5" type="ORF">BSL78_17233</name>
</gene>
<dbReference type="InterPro" id="IPR045081">
    <property type="entry name" value="AN32"/>
</dbReference>
<protein>
    <recommendedName>
        <fullName evidence="7">Acidic leucine-rich nuclear phosphoprotein 32 family member A</fullName>
    </recommendedName>
</protein>
<name>A0A2G8KD08_STIJA</name>
<sequence>MEKRIELESRGMKADQIKDLILDNCRSGGTIEGLTSDFIKLEKLSMNGVCLTSLKNFPALVSLKKLELSDNRISSGLQHLTGCTNLKSLTLSNNNIKDFESLEPLKELKNLQTLDLFHCKVTSLDNYRDKVFQLLPHIKFLDGLDRNEQEDQESSGEEEDDVSENDDDDDDDEDDEEVGDDDADDGVVQINSDDSGRSKNELGFLQNPEYISYLSC</sequence>
<proteinExistence type="inferred from homology"/>
<evidence type="ECO:0000256" key="1">
    <source>
        <dbReference type="ARBA" id="ARBA00022614"/>
    </source>
</evidence>
<keyword evidence="1" id="KW-0433">Leucine-rich repeat</keyword>
<dbReference type="GO" id="GO:0042393">
    <property type="term" value="F:histone binding"/>
    <property type="evidence" value="ECO:0007669"/>
    <property type="project" value="TreeGrafter"/>
</dbReference>
<dbReference type="PROSITE" id="PS51450">
    <property type="entry name" value="LRR"/>
    <property type="match status" value="2"/>
</dbReference>
<dbReference type="AlphaFoldDB" id="A0A2G8KD08"/>
<evidence type="ECO:0000256" key="3">
    <source>
        <dbReference type="ARBA" id="ARBA00025777"/>
    </source>
</evidence>
<comment type="caution">
    <text evidence="5">The sequence shown here is derived from an EMBL/GenBank/DDBJ whole genome shotgun (WGS) entry which is preliminary data.</text>
</comment>
<feature type="region of interest" description="Disordered" evidence="4">
    <location>
        <begin position="145"/>
        <end position="203"/>
    </location>
</feature>
<accession>A0A2G8KD08</accession>
<dbReference type="OrthoDB" id="2160613at2759"/>
<dbReference type="SUPFAM" id="SSF52058">
    <property type="entry name" value="L domain-like"/>
    <property type="match status" value="1"/>
</dbReference>
<keyword evidence="2" id="KW-0677">Repeat</keyword>
<evidence type="ECO:0000256" key="4">
    <source>
        <dbReference type="SAM" id="MobiDB-lite"/>
    </source>
</evidence>
<comment type="similarity">
    <text evidence="3">Belongs to the ANP32 family.</text>
</comment>
<dbReference type="PANTHER" id="PTHR11375:SF0">
    <property type="entry name" value="ACIDIC LEUCINE-RICH NUCLEAR PHOSPHOPROTEIN 32 FAMILY MEMBER A"/>
    <property type="match status" value="1"/>
</dbReference>